<sequence length="936" mass="105087">MTTGFLQKIFGSRNQRLVKQYQKTVTAINALEPQIEQLTDDQLRAKTGEFRQRVASGESLDKLLPEAFAVCREASKRTLKMRHFDVQLIGGMVLHYGKIGEMRTGEGKTLVATLPVYLNALSGRGVHVVTVNDYLAQRDAEWMARLYNFLGLSVGINLSQMDHGAKQEAYAADITYGTNNEFGFDYLRDNMVYETDARVQRALNFAVVDEVDSILIDEARTPLIISGQAEDHTELYVRMNALPPLLERQIGEEKADGTGVEKPGDYTLDEKGRQVFLTESGHEKAERLLSEWGLIGEGESLYAPQNITLMHHVYAALRAHTLFFKDQHYVVQNGEVVIVDEFTGRLMSGRRWSDGLHQAVEAKEHVKIQSENQTLASITFQNYFRMYAKLSGMTGTADTEAYEFNEIYGLETVVIPTNRPPKRIDKQDQIYKTAKERYDAVIRDIRDCHERGQPVLVGTTSIENSELLSHLLKQAGLPHEVLNAKQHAREAEIVAEAGRPKRVTIATNMAGRGTDIVLGGNAEKQASFIEKDETLSDEEKQRRIQKLHDEWQALHDQVKTAGGLHIIGTERHESRRIDNQLRGRAGRQGDPGSSRFYLSLEDPLLRIFAGDRVRAIMDRLKMPEGEAIEAGIVSRSIESAQRKVEARNFDVRKQLLEYDDVSNDQRKVIYQQRNELLEANDITETIGAMRHGVIADIVHPFVPAGSIEEQWDVPELEEVLRNEWQLDLAIQEMINESNSISADEILEAVEAAADEAYESKVEQVGRESFSAFERSIMLQTLDRSWREHLAALDHLRQGIHLRGYAQKNPKQEYKREAFELFAAMLDAVKLEVTRVVMNVQIQSPEQLEQAAEQYEEQGSHLENVEFRHAEFAEAAAAAPAAAEAATAAMIGEAMSHGSSHAAVSDLSADSVPKVGRNDPCPCGSGKKYKQCHGKIA</sequence>
<evidence type="ECO:0000313" key="22">
    <source>
        <dbReference type="Proteomes" id="UP000076852"/>
    </source>
</evidence>
<dbReference type="GO" id="GO:0006605">
    <property type="term" value="P:protein targeting"/>
    <property type="evidence" value="ECO:0007669"/>
    <property type="project" value="UniProtKB-UniRule"/>
</dbReference>
<dbReference type="InterPro" id="IPR014018">
    <property type="entry name" value="SecA_motor_DEAD"/>
</dbReference>
<comment type="similarity">
    <text evidence="2 16 17">Belongs to the SecA family.</text>
</comment>
<dbReference type="OrthoDB" id="9805579at2"/>
<dbReference type="SUPFAM" id="SSF52540">
    <property type="entry name" value="P-loop containing nucleoside triphosphate hydrolases"/>
    <property type="match status" value="2"/>
</dbReference>
<evidence type="ECO:0000256" key="5">
    <source>
        <dbReference type="ARBA" id="ARBA00022490"/>
    </source>
</evidence>
<dbReference type="CDD" id="cd17928">
    <property type="entry name" value="DEXDc_SecA"/>
    <property type="match status" value="1"/>
</dbReference>
<dbReference type="PROSITE" id="PS51192">
    <property type="entry name" value="HELICASE_ATP_BIND_1"/>
    <property type="match status" value="1"/>
</dbReference>
<dbReference type="NCBIfam" id="TIGR00963">
    <property type="entry name" value="secA"/>
    <property type="match status" value="1"/>
</dbReference>
<dbReference type="KEGG" id="buz:AYM40_18080"/>
<evidence type="ECO:0000256" key="15">
    <source>
        <dbReference type="ARBA" id="ARBA00034006"/>
    </source>
</evidence>
<keyword evidence="11 16" id="KW-0653">Protein transport</keyword>
<keyword evidence="9" id="KW-0862">Zinc</keyword>
<keyword evidence="7" id="KW-0479">Metal-binding</keyword>
<evidence type="ECO:0000256" key="13">
    <source>
        <dbReference type="ARBA" id="ARBA00023010"/>
    </source>
</evidence>
<dbReference type="FunFam" id="3.90.1440.10:FF:000001">
    <property type="entry name" value="Preprotein translocase subunit SecA"/>
    <property type="match status" value="1"/>
</dbReference>
<evidence type="ECO:0000256" key="6">
    <source>
        <dbReference type="ARBA" id="ARBA00022519"/>
    </source>
</evidence>
<keyword evidence="13 16" id="KW-0811">Translocation</keyword>
<dbReference type="PANTHER" id="PTHR30612:SF0">
    <property type="entry name" value="CHLOROPLAST PROTEIN-TRANSPORTING ATPASE"/>
    <property type="match status" value="1"/>
</dbReference>
<dbReference type="Pfam" id="PF02810">
    <property type="entry name" value="SEC-C"/>
    <property type="match status" value="1"/>
</dbReference>
<dbReference type="GO" id="GO:0008564">
    <property type="term" value="F:protein-exporting ATPase activity"/>
    <property type="evidence" value="ECO:0007669"/>
    <property type="project" value="UniProtKB-EC"/>
</dbReference>
<dbReference type="CDD" id="cd18803">
    <property type="entry name" value="SF2_C_secA"/>
    <property type="match status" value="1"/>
</dbReference>
<dbReference type="GO" id="GO:0005886">
    <property type="term" value="C:plasma membrane"/>
    <property type="evidence" value="ECO:0007669"/>
    <property type="project" value="UniProtKB-SubCell"/>
</dbReference>
<dbReference type="Pfam" id="PF01043">
    <property type="entry name" value="SecA_PP_bind"/>
    <property type="match status" value="1"/>
</dbReference>
<evidence type="ECO:0000256" key="11">
    <source>
        <dbReference type="ARBA" id="ARBA00022927"/>
    </source>
</evidence>
<dbReference type="SUPFAM" id="SSF81886">
    <property type="entry name" value="Helical scaffold and wing domains of SecA"/>
    <property type="match status" value="1"/>
</dbReference>
<feature type="binding site" evidence="16">
    <location>
        <position position="515"/>
    </location>
    <ligand>
        <name>ATP</name>
        <dbReference type="ChEBI" id="CHEBI:30616"/>
    </ligand>
</feature>
<evidence type="ECO:0000256" key="10">
    <source>
        <dbReference type="ARBA" id="ARBA00022840"/>
    </source>
</evidence>
<keyword evidence="14 16" id="KW-0472">Membrane</keyword>
<dbReference type="Gene3D" id="3.40.50.300">
    <property type="entry name" value="P-loop containing nucleotide triphosphate hydrolases"/>
    <property type="match status" value="2"/>
</dbReference>
<dbReference type="InterPro" id="IPR027417">
    <property type="entry name" value="P-loop_NTPase"/>
</dbReference>
<dbReference type="HAMAP" id="MF_01382">
    <property type="entry name" value="SecA"/>
    <property type="match status" value="1"/>
</dbReference>
<evidence type="ECO:0000256" key="4">
    <source>
        <dbReference type="ARBA" id="ARBA00022475"/>
    </source>
</evidence>
<dbReference type="GO" id="GO:0031522">
    <property type="term" value="C:cell envelope Sec protein transport complex"/>
    <property type="evidence" value="ECO:0007669"/>
    <property type="project" value="TreeGrafter"/>
</dbReference>
<dbReference type="SUPFAM" id="SSF81767">
    <property type="entry name" value="Pre-protein crosslinking domain of SecA"/>
    <property type="match status" value="1"/>
</dbReference>
<dbReference type="InterPro" id="IPR011115">
    <property type="entry name" value="SecA_DEAD"/>
</dbReference>
<accession>A0A160FPZ6</accession>
<dbReference type="PROSITE" id="PS01312">
    <property type="entry name" value="SECA"/>
    <property type="match status" value="1"/>
</dbReference>
<dbReference type="EMBL" id="CP014578">
    <property type="protein sequence ID" value="ANB74791.1"/>
    <property type="molecule type" value="Genomic_DNA"/>
</dbReference>
<evidence type="ECO:0000256" key="2">
    <source>
        <dbReference type="ARBA" id="ARBA00007650"/>
    </source>
</evidence>
<dbReference type="InterPro" id="IPR001650">
    <property type="entry name" value="Helicase_C-like"/>
</dbReference>
<evidence type="ECO:0000313" key="21">
    <source>
        <dbReference type="EMBL" id="ANB74791.1"/>
    </source>
</evidence>
<dbReference type="PROSITE" id="PS51196">
    <property type="entry name" value="SECA_MOTOR_DEAD"/>
    <property type="match status" value="1"/>
</dbReference>
<evidence type="ECO:0000259" key="20">
    <source>
        <dbReference type="PROSITE" id="PS51196"/>
    </source>
</evidence>
<comment type="catalytic activity">
    <reaction evidence="15 16">
        <text>ATP + H2O + cellular proteinSide 1 = ADP + phosphate + cellular proteinSide 2.</text>
        <dbReference type="EC" id="7.4.2.8"/>
    </reaction>
</comment>
<feature type="domain" description="Helicase C-terminal" evidence="19">
    <location>
        <begin position="426"/>
        <end position="645"/>
    </location>
</feature>
<name>A0A160FPZ6_9BURK</name>
<comment type="subcellular location">
    <subcellularLocation>
        <location evidence="16">Cell membrane</location>
        <topology evidence="16">Peripheral membrane protein</topology>
        <orientation evidence="16">Cytoplasmic side</orientation>
    </subcellularLocation>
    <subcellularLocation>
        <location evidence="16">Cytoplasm</location>
    </subcellularLocation>
    <text evidence="16">Distribution is 50-50.</text>
</comment>
<dbReference type="GO" id="GO:0005829">
    <property type="term" value="C:cytosol"/>
    <property type="evidence" value="ECO:0007669"/>
    <property type="project" value="TreeGrafter"/>
</dbReference>
<keyword evidence="6" id="KW-0997">Cell inner membrane</keyword>
<evidence type="ECO:0000256" key="1">
    <source>
        <dbReference type="ARBA" id="ARBA00001947"/>
    </source>
</evidence>
<evidence type="ECO:0000256" key="8">
    <source>
        <dbReference type="ARBA" id="ARBA00022741"/>
    </source>
</evidence>
<dbReference type="STRING" id="1804984.AYM40_18080"/>
<dbReference type="Pfam" id="PF07516">
    <property type="entry name" value="SecA_SW"/>
    <property type="match status" value="1"/>
</dbReference>
<dbReference type="InterPro" id="IPR044722">
    <property type="entry name" value="SecA_SF2_C"/>
</dbReference>
<dbReference type="RefSeq" id="WP_063498096.1">
    <property type="nucleotide sequence ID" value="NZ_CP014578.1"/>
</dbReference>
<dbReference type="GO" id="GO:0065002">
    <property type="term" value="P:intracellular protein transmembrane transport"/>
    <property type="evidence" value="ECO:0007669"/>
    <property type="project" value="UniProtKB-UniRule"/>
</dbReference>
<dbReference type="Proteomes" id="UP000076852">
    <property type="component" value="Chromosome 1"/>
</dbReference>
<keyword evidence="10 16" id="KW-0067">ATP-binding</keyword>
<dbReference type="InterPro" id="IPR036266">
    <property type="entry name" value="SecA_Wing/Scaffold_sf"/>
</dbReference>
<dbReference type="SMART" id="SM00958">
    <property type="entry name" value="SecA_PP_bind"/>
    <property type="match status" value="1"/>
</dbReference>
<evidence type="ECO:0000256" key="17">
    <source>
        <dbReference type="RuleBase" id="RU003874"/>
    </source>
</evidence>
<dbReference type="FunFam" id="1.10.3060.10:FF:000003">
    <property type="entry name" value="Protein translocase subunit SecA"/>
    <property type="match status" value="1"/>
</dbReference>
<protein>
    <recommendedName>
        <fullName evidence="16 17">Protein translocase subunit SecA</fullName>
        <ecNumber evidence="16">7.4.2.8</ecNumber>
    </recommendedName>
</protein>
<comment type="subunit">
    <text evidence="16">Monomer and homodimer. Part of the essential Sec protein translocation apparatus which comprises SecA, SecYEG and auxiliary proteins SecDF-YajC and YidC.</text>
</comment>
<reference evidence="21 22" key="1">
    <citation type="journal article" date="2016" name="Gene">
        <title>PacBio SMRT assembly of a complex multi-replicon genome reveals chlorocatechol degradative operon in a region of genome plasticity.</title>
        <authorList>
            <person name="Ricker N."/>
            <person name="Shen S.Y."/>
            <person name="Goordial J."/>
            <person name="Jin S."/>
            <person name="Fulthorpe R.R."/>
        </authorList>
    </citation>
    <scope>NUCLEOTIDE SEQUENCE [LARGE SCALE GENOMIC DNA]</scope>
    <source>
        <strain evidence="21 22">OLGA172</strain>
    </source>
</reference>
<dbReference type="InterPro" id="IPR011130">
    <property type="entry name" value="SecA_preprotein_X-link_dom"/>
</dbReference>
<evidence type="ECO:0000256" key="7">
    <source>
        <dbReference type="ARBA" id="ARBA00022723"/>
    </source>
</evidence>
<dbReference type="GO" id="GO:0043952">
    <property type="term" value="P:protein transport by the Sec complex"/>
    <property type="evidence" value="ECO:0007669"/>
    <property type="project" value="UniProtKB-ARBA"/>
</dbReference>
<keyword evidence="5 16" id="KW-0963">Cytoplasm</keyword>
<keyword evidence="22" id="KW-1185">Reference proteome</keyword>
<keyword evidence="12 16" id="KW-1278">Translocase</keyword>
<dbReference type="InterPro" id="IPR000185">
    <property type="entry name" value="SecA"/>
</dbReference>
<dbReference type="GO" id="GO:0017038">
    <property type="term" value="P:protein import"/>
    <property type="evidence" value="ECO:0007669"/>
    <property type="project" value="InterPro"/>
</dbReference>
<feature type="domain" description="Helicase ATP-binding" evidence="18">
    <location>
        <begin position="89"/>
        <end position="247"/>
    </location>
</feature>
<dbReference type="Pfam" id="PF07517">
    <property type="entry name" value="SecA_DEAD"/>
    <property type="match status" value="1"/>
</dbReference>
<dbReference type="PANTHER" id="PTHR30612">
    <property type="entry name" value="SECA INNER MEMBRANE COMPONENT OF SEC PROTEIN SECRETION SYSTEM"/>
    <property type="match status" value="1"/>
</dbReference>
<evidence type="ECO:0000256" key="16">
    <source>
        <dbReference type="HAMAP-Rule" id="MF_01382"/>
    </source>
</evidence>
<feature type="domain" description="SecA family profile" evidence="20">
    <location>
        <begin position="3"/>
        <end position="629"/>
    </location>
</feature>
<keyword evidence="8 16" id="KW-0547">Nucleotide-binding</keyword>
<dbReference type="EC" id="7.4.2.8" evidence="16"/>
<dbReference type="InterPro" id="IPR014001">
    <property type="entry name" value="Helicase_ATP-bd"/>
</dbReference>
<dbReference type="InterPro" id="IPR036670">
    <property type="entry name" value="SecA_X-link_sf"/>
</dbReference>
<dbReference type="FunFam" id="3.40.50.300:FF:000081">
    <property type="entry name" value="Preprotein translocase subunit SecA"/>
    <property type="match status" value="1"/>
</dbReference>
<dbReference type="PRINTS" id="PR00906">
    <property type="entry name" value="SECA"/>
</dbReference>
<evidence type="ECO:0000256" key="9">
    <source>
        <dbReference type="ARBA" id="ARBA00022833"/>
    </source>
</evidence>
<dbReference type="SMART" id="SM00957">
    <property type="entry name" value="SecA_DEAD"/>
    <property type="match status" value="1"/>
</dbReference>
<comment type="cofactor">
    <cofactor evidence="1">
        <name>Zn(2+)</name>
        <dbReference type="ChEBI" id="CHEBI:29105"/>
    </cofactor>
</comment>
<organism evidence="21 22">
    <name type="scientific">Paraburkholderia phytofirmans OLGA172</name>
    <dbReference type="NCBI Taxonomy" id="1417228"/>
    <lineage>
        <taxon>Bacteria</taxon>
        <taxon>Pseudomonadati</taxon>
        <taxon>Pseudomonadota</taxon>
        <taxon>Betaproteobacteria</taxon>
        <taxon>Burkholderiales</taxon>
        <taxon>Burkholderiaceae</taxon>
        <taxon>Paraburkholderia</taxon>
    </lineage>
</organism>
<keyword evidence="3 16" id="KW-0813">Transport</keyword>
<feature type="binding site" evidence="16">
    <location>
        <begin position="105"/>
        <end position="109"/>
    </location>
    <ligand>
        <name>ATP</name>
        <dbReference type="ChEBI" id="CHEBI:30616"/>
    </ligand>
</feature>
<gene>
    <name evidence="16 21" type="primary">secA</name>
    <name evidence="21" type="ORF">AYM40_18080</name>
</gene>
<dbReference type="Gene3D" id="3.90.1440.10">
    <property type="entry name" value="SecA, preprotein cross-linking domain"/>
    <property type="match status" value="1"/>
</dbReference>
<dbReference type="Pfam" id="PF21090">
    <property type="entry name" value="P-loop_SecA"/>
    <property type="match status" value="1"/>
</dbReference>
<dbReference type="NCBIfam" id="NF009538">
    <property type="entry name" value="PRK12904.1"/>
    <property type="match status" value="1"/>
</dbReference>
<keyword evidence="4 16" id="KW-1003">Cell membrane</keyword>
<dbReference type="PROSITE" id="PS51194">
    <property type="entry name" value="HELICASE_CTER"/>
    <property type="match status" value="1"/>
</dbReference>
<evidence type="ECO:0000259" key="18">
    <source>
        <dbReference type="PROSITE" id="PS51192"/>
    </source>
</evidence>
<evidence type="ECO:0000256" key="3">
    <source>
        <dbReference type="ARBA" id="ARBA00022448"/>
    </source>
</evidence>
<dbReference type="Gene3D" id="1.10.3060.10">
    <property type="entry name" value="Helical scaffold and wing domains of SecA"/>
    <property type="match status" value="1"/>
</dbReference>
<dbReference type="InterPro" id="IPR011116">
    <property type="entry name" value="SecA_Wing/Scaffold"/>
</dbReference>
<feature type="binding site" evidence="16">
    <location>
        <position position="87"/>
    </location>
    <ligand>
        <name>ATP</name>
        <dbReference type="ChEBI" id="CHEBI:30616"/>
    </ligand>
</feature>
<evidence type="ECO:0000256" key="14">
    <source>
        <dbReference type="ARBA" id="ARBA00023136"/>
    </source>
</evidence>
<dbReference type="FunFam" id="3.40.50.300:FF:000113">
    <property type="entry name" value="Preprotein translocase subunit SecA"/>
    <property type="match status" value="1"/>
</dbReference>
<dbReference type="AlphaFoldDB" id="A0A160FPZ6"/>
<dbReference type="InterPro" id="IPR020937">
    <property type="entry name" value="SecA_CS"/>
</dbReference>
<evidence type="ECO:0000256" key="12">
    <source>
        <dbReference type="ARBA" id="ARBA00022967"/>
    </source>
</evidence>
<dbReference type="InterPro" id="IPR004027">
    <property type="entry name" value="SEC_C_motif"/>
</dbReference>
<comment type="function">
    <text evidence="16">Part of the Sec protein translocase complex. Interacts with the SecYEG preprotein conducting channel. Has a central role in coupling the hydrolysis of ATP to the transfer of proteins into and across the cell membrane, serving both as a receptor for the preprotein-SecB complex and as an ATP-driven molecular motor driving the stepwise translocation of polypeptide chains across the membrane.</text>
</comment>
<dbReference type="GO" id="GO:0005524">
    <property type="term" value="F:ATP binding"/>
    <property type="evidence" value="ECO:0007669"/>
    <property type="project" value="UniProtKB-UniRule"/>
</dbReference>
<evidence type="ECO:0000259" key="19">
    <source>
        <dbReference type="PROSITE" id="PS51194"/>
    </source>
</evidence>
<proteinExistence type="inferred from homology"/>
<dbReference type="GO" id="GO:0046872">
    <property type="term" value="F:metal ion binding"/>
    <property type="evidence" value="ECO:0007669"/>
    <property type="project" value="UniProtKB-KW"/>
</dbReference>